<evidence type="ECO:0000313" key="4">
    <source>
        <dbReference type="EMBL" id="RDW80474.1"/>
    </source>
</evidence>
<dbReference type="SMART" id="SM00185">
    <property type="entry name" value="ARM"/>
    <property type="match status" value="3"/>
</dbReference>
<comment type="caution">
    <text evidence="4">The sequence shown here is derived from an EMBL/GenBank/DDBJ whole genome shotgun (WGS) entry which is preliminary data.</text>
</comment>
<name>A0A3D8S320_9HELO</name>
<dbReference type="Pfam" id="PF25567">
    <property type="entry name" value="TPR_SYO1"/>
    <property type="match status" value="1"/>
</dbReference>
<dbReference type="InterPro" id="IPR016024">
    <property type="entry name" value="ARM-type_fold"/>
</dbReference>
<organism evidence="4 5">
    <name type="scientific">Coleophoma crateriformis</name>
    <dbReference type="NCBI Taxonomy" id="565419"/>
    <lineage>
        <taxon>Eukaryota</taxon>
        <taxon>Fungi</taxon>
        <taxon>Dikarya</taxon>
        <taxon>Ascomycota</taxon>
        <taxon>Pezizomycotina</taxon>
        <taxon>Leotiomycetes</taxon>
        <taxon>Helotiales</taxon>
        <taxon>Dermateaceae</taxon>
        <taxon>Coleophoma</taxon>
    </lineage>
</organism>
<feature type="domain" description="SYO1-like TPR repeats" evidence="3">
    <location>
        <begin position="414"/>
        <end position="657"/>
    </location>
</feature>
<keyword evidence="5" id="KW-1185">Reference proteome</keyword>
<feature type="compositionally biased region" description="Acidic residues" evidence="2">
    <location>
        <begin position="384"/>
        <end position="393"/>
    </location>
</feature>
<dbReference type="InterPro" id="IPR057990">
    <property type="entry name" value="TPR_SYO1"/>
</dbReference>
<dbReference type="PANTHER" id="PTHR13347">
    <property type="entry name" value="HEAT REPEAT-CONTAINING PROTEIN 3"/>
    <property type="match status" value="1"/>
</dbReference>
<sequence length="660" mass="73192">MGKSKPRNRNKSRADPVSKTVKPPSDPELAAIREKKILPCIQDLQSPDLKTRSAAASAITNIIEDTKCRKLLLREQIVRILLEQTLTDSSLETRTAGWGILRNLALEEEADFCIHLYRQDILTAIEGVVKSIIETIESTEHPVAKLPTAQQTLLWTLTGSIVNLLSSLAEAQEEITEAICKRSTIIDFQFGLLQIEIVPDEVDYEVLSCLAVLTEDNKVLVQQIVDTAEWLKKLMQMKDLGDIRAVAACGVLHNVFTTMQWFDHNTPHAGASDATLLPVLVDSMKLAQAQSNSSNGHATSNPDQILQLALEITASIATSLQEALEHGNSFEKEFEGFEDKPEEAGDEMMIEDEGDEEEEKEESDDDEIDPEMEADMDRVTRDAPDDEDADDQPTLDRLVREAVPTIIISAQLLQQSNPEKEALQSHALAALNNIAWTVSSVDFSSGHLDSLERFWTSLAQRIWNEIITPVLASNTADIELASSITSLAWALARSRKGQLQIQPEEQRKFMALYQASRNLEETNKDEKSSAGASPDAFQGLGVKCIGVLGRLALDPAPVELNREIGVFLLTILSSAPNAPAADVVEALNQIFDIYADKSYACDAVFWSDGFFAHLEEILPKARKLTKAIDKRKHEELRARADEVLLNLGRFLKYKKTEKSS</sequence>
<dbReference type="InterPro" id="IPR011989">
    <property type="entry name" value="ARM-like"/>
</dbReference>
<dbReference type="PANTHER" id="PTHR13347:SF1">
    <property type="entry name" value="HEAT REPEAT-CONTAINING PROTEIN 3"/>
    <property type="match status" value="1"/>
</dbReference>
<feature type="compositionally biased region" description="Acidic residues" evidence="2">
    <location>
        <begin position="344"/>
        <end position="374"/>
    </location>
</feature>
<protein>
    <recommendedName>
        <fullName evidence="3">SYO1-like TPR repeats domain-containing protein</fullName>
    </recommendedName>
</protein>
<dbReference type="OrthoDB" id="288703at2759"/>
<proteinExistence type="inferred from homology"/>
<dbReference type="EMBL" id="PDLN01000007">
    <property type="protein sequence ID" value="RDW80474.1"/>
    <property type="molecule type" value="Genomic_DNA"/>
</dbReference>
<dbReference type="Gene3D" id="1.25.10.10">
    <property type="entry name" value="Leucine-rich Repeat Variant"/>
    <property type="match status" value="2"/>
</dbReference>
<evidence type="ECO:0000259" key="3">
    <source>
        <dbReference type="Pfam" id="PF25567"/>
    </source>
</evidence>
<feature type="region of interest" description="Disordered" evidence="2">
    <location>
        <begin position="1"/>
        <end position="28"/>
    </location>
</feature>
<dbReference type="GO" id="GO:0006606">
    <property type="term" value="P:protein import into nucleus"/>
    <property type="evidence" value="ECO:0007669"/>
    <property type="project" value="TreeGrafter"/>
</dbReference>
<evidence type="ECO:0000256" key="2">
    <source>
        <dbReference type="SAM" id="MobiDB-lite"/>
    </source>
</evidence>
<dbReference type="CDD" id="cd13394">
    <property type="entry name" value="Syo1_like"/>
    <property type="match status" value="1"/>
</dbReference>
<gene>
    <name evidence="4" type="ORF">BP5796_05172</name>
</gene>
<dbReference type="SUPFAM" id="SSF48371">
    <property type="entry name" value="ARM repeat"/>
    <property type="match status" value="1"/>
</dbReference>
<dbReference type="GO" id="GO:0042273">
    <property type="term" value="P:ribosomal large subunit biogenesis"/>
    <property type="evidence" value="ECO:0007669"/>
    <property type="project" value="TreeGrafter"/>
</dbReference>
<evidence type="ECO:0000256" key="1">
    <source>
        <dbReference type="ARBA" id="ARBA00049983"/>
    </source>
</evidence>
<feature type="compositionally biased region" description="Basic and acidic residues" evidence="2">
    <location>
        <begin position="328"/>
        <end position="343"/>
    </location>
</feature>
<dbReference type="InterPro" id="IPR000225">
    <property type="entry name" value="Armadillo"/>
</dbReference>
<accession>A0A3D8S320</accession>
<feature type="region of interest" description="Disordered" evidence="2">
    <location>
        <begin position="328"/>
        <end position="395"/>
    </location>
</feature>
<feature type="compositionally biased region" description="Basic residues" evidence="2">
    <location>
        <begin position="1"/>
        <end position="11"/>
    </location>
</feature>
<dbReference type="AlphaFoldDB" id="A0A3D8S320"/>
<comment type="similarity">
    <text evidence="1">Belongs to the nuclear import and ribosome assembly adapter family.</text>
</comment>
<dbReference type="GO" id="GO:0051082">
    <property type="term" value="F:unfolded protein binding"/>
    <property type="evidence" value="ECO:0007669"/>
    <property type="project" value="TreeGrafter"/>
</dbReference>
<evidence type="ECO:0000313" key="5">
    <source>
        <dbReference type="Proteomes" id="UP000256328"/>
    </source>
</evidence>
<dbReference type="InterPro" id="IPR052616">
    <property type="entry name" value="SYO1-like"/>
</dbReference>
<reference evidence="4 5" key="1">
    <citation type="journal article" date="2018" name="IMA Fungus">
        <title>IMA Genome-F 9: Draft genome sequence of Annulohypoxylon stygium, Aspergillus mulundensis, Berkeleyomyces basicola (syn. Thielaviopsis basicola), Ceratocystis smalleyi, two Cercospora beticola strains, Coleophoma cylindrospora, Fusarium fracticaudum, Phialophora cf. hyalina, and Morchella septimelata.</title>
        <authorList>
            <person name="Wingfield B.D."/>
            <person name="Bills G.F."/>
            <person name="Dong Y."/>
            <person name="Huang W."/>
            <person name="Nel W.J."/>
            <person name="Swalarsk-Parry B.S."/>
            <person name="Vaghefi N."/>
            <person name="Wilken P.M."/>
            <person name="An Z."/>
            <person name="de Beer Z.W."/>
            <person name="De Vos L."/>
            <person name="Chen L."/>
            <person name="Duong T.A."/>
            <person name="Gao Y."/>
            <person name="Hammerbacher A."/>
            <person name="Kikkert J.R."/>
            <person name="Li Y."/>
            <person name="Li H."/>
            <person name="Li K."/>
            <person name="Li Q."/>
            <person name="Liu X."/>
            <person name="Ma X."/>
            <person name="Naidoo K."/>
            <person name="Pethybridge S.J."/>
            <person name="Sun J."/>
            <person name="Steenkamp E.T."/>
            <person name="van der Nest M.A."/>
            <person name="van Wyk S."/>
            <person name="Wingfield M.J."/>
            <person name="Xiong C."/>
            <person name="Yue Q."/>
            <person name="Zhang X."/>
        </authorList>
    </citation>
    <scope>NUCLEOTIDE SEQUENCE [LARGE SCALE GENOMIC DNA]</scope>
    <source>
        <strain evidence="4 5">BP5796</strain>
    </source>
</reference>
<dbReference type="Proteomes" id="UP000256328">
    <property type="component" value="Unassembled WGS sequence"/>
</dbReference>